<sequence length="496" mass="52874">MKPILSAEEMRACDQATIEKHKVPSLVLMERAAKAVADFIIDKYPEANQVCVLCGPGNNGGDGVAIARLLYLSGRQVKTVLMSDESKYSVQLKEEIEIAESYGMDFALGFNEEKIQSSDLFVDAMFGIGLTRGLSGDYLAAAKLINNSNKPVVAVDIPSGYHTDCGKLLGEAGVMASDTITFAYMKKGLVLGECKEAAGEVHVADVGIYLDETDGKAMILEEADLKAIPKRGTTANKGSCGKILIIGGSENIYGALYLSAKAALTAGAGLTKVFTHKNNIDSIRQAIPEAMFYGYENFEKEKLVESINWADVILMGPGLSTGKLSEEIVTTVLDNASVPLIIDADGINICANMKGALIKYAKENPVIMTPHLKEMERLCGIPVKDINYDMENVARDFSCETNVTVVLKNFSTVIASNDKIFYSTSGNEALATPGSGDVLAGIITSVVAQGLPVADCGAIGAFFHGLCGKLKARDVGIKSVLASDIIEEIKIINVLT</sequence>
<feature type="binding site" evidence="18">
    <location>
        <position position="123"/>
    </location>
    <ligand>
        <name>K(+)</name>
        <dbReference type="ChEBI" id="CHEBI:29103"/>
    </ligand>
</feature>
<evidence type="ECO:0000256" key="14">
    <source>
        <dbReference type="ARBA" id="ARBA00025153"/>
    </source>
</evidence>
<dbReference type="AlphaFoldDB" id="A0A2G3DS26"/>
<comment type="similarity">
    <text evidence="17">Belongs to the NnrD/CARKD family.</text>
</comment>
<comment type="subunit">
    <text evidence="17">Homotetramer.</text>
</comment>
<dbReference type="GO" id="GO:0052856">
    <property type="term" value="F:NAD(P)HX epimerase activity"/>
    <property type="evidence" value="ECO:0007669"/>
    <property type="project" value="UniProtKB-UniRule"/>
</dbReference>
<feature type="binding site" evidence="17">
    <location>
        <position position="371"/>
    </location>
    <ligand>
        <name>(6S)-NADPHX</name>
        <dbReference type="ChEBI" id="CHEBI:64076"/>
    </ligand>
</feature>
<protein>
    <recommendedName>
        <fullName evidence="19">Bifunctional NAD(P)H-hydrate repair enzyme</fullName>
    </recommendedName>
    <alternativeName>
        <fullName evidence="19">Nicotinamide nucleotide repair protein</fullName>
    </alternativeName>
    <domain>
        <recommendedName>
            <fullName evidence="19">ADP-dependent (S)-NAD(P)H-hydrate dehydratase</fullName>
            <ecNumber evidence="19">4.2.1.136</ecNumber>
        </recommendedName>
        <alternativeName>
            <fullName evidence="19">ADP-dependent NAD(P)HX dehydratase</fullName>
        </alternativeName>
    </domain>
    <domain>
        <recommendedName>
            <fullName evidence="19">NAD(P)H-hydrate epimerase</fullName>
            <ecNumber evidence="19">5.1.99.6</ecNumber>
        </recommendedName>
    </domain>
</protein>
<dbReference type="GO" id="GO:0052855">
    <property type="term" value="F:ADP-dependent NAD(P)H-hydrate dehydratase activity"/>
    <property type="evidence" value="ECO:0007669"/>
    <property type="project" value="UniProtKB-UniRule"/>
</dbReference>
<evidence type="ECO:0000256" key="13">
    <source>
        <dbReference type="ARBA" id="ARBA00023268"/>
    </source>
</evidence>
<dbReference type="InterPro" id="IPR029056">
    <property type="entry name" value="Ribokinase-like"/>
</dbReference>
<keyword evidence="11 18" id="KW-0413">Isomerase</keyword>
<dbReference type="EC" id="4.2.1.136" evidence="19"/>
<evidence type="ECO:0000256" key="7">
    <source>
        <dbReference type="ARBA" id="ARBA00022840"/>
    </source>
</evidence>
<dbReference type="HAMAP" id="MF_01966">
    <property type="entry name" value="NADHX_epimerase"/>
    <property type="match status" value="1"/>
</dbReference>
<evidence type="ECO:0000256" key="8">
    <source>
        <dbReference type="ARBA" id="ARBA00022857"/>
    </source>
</evidence>
<feature type="domain" description="YjeF N-terminal" evidence="21">
    <location>
        <begin position="10"/>
        <end position="214"/>
    </location>
</feature>
<dbReference type="Gene3D" id="3.40.50.10260">
    <property type="entry name" value="YjeF N-terminal domain"/>
    <property type="match status" value="1"/>
</dbReference>
<dbReference type="GO" id="GO:0046496">
    <property type="term" value="P:nicotinamide nucleotide metabolic process"/>
    <property type="evidence" value="ECO:0007669"/>
    <property type="project" value="UniProtKB-UniRule"/>
</dbReference>
<feature type="binding site" evidence="17">
    <location>
        <position position="436"/>
    </location>
    <ligand>
        <name>AMP</name>
        <dbReference type="ChEBI" id="CHEBI:456215"/>
    </ligand>
</feature>
<dbReference type="GO" id="GO:0046872">
    <property type="term" value="F:metal ion binding"/>
    <property type="evidence" value="ECO:0007669"/>
    <property type="project" value="UniProtKB-UniRule"/>
</dbReference>
<evidence type="ECO:0000256" key="16">
    <source>
        <dbReference type="ARBA" id="ARBA00049209"/>
    </source>
</evidence>
<comment type="catalytic activity">
    <reaction evidence="15 17 19">
        <text>(6S)-NADHX + ADP = AMP + phosphate + NADH + H(+)</text>
        <dbReference type="Rhea" id="RHEA:32223"/>
        <dbReference type="ChEBI" id="CHEBI:15378"/>
        <dbReference type="ChEBI" id="CHEBI:43474"/>
        <dbReference type="ChEBI" id="CHEBI:57945"/>
        <dbReference type="ChEBI" id="CHEBI:64074"/>
        <dbReference type="ChEBI" id="CHEBI:456215"/>
        <dbReference type="ChEBI" id="CHEBI:456216"/>
        <dbReference type="EC" id="4.2.1.136"/>
    </reaction>
</comment>
<comment type="caution">
    <text evidence="22">The sequence shown here is derived from an EMBL/GenBank/DDBJ whole genome shotgun (WGS) entry which is preliminary data.</text>
</comment>
<dbReference type="Pfam" id="PF03853">
    <property type="entry name" value="YjeF_N"/>
    <property type="match status" value="1"/>
</dbReference>
<comment type="function">
    <text evidence="18">Catalyzes the epimerization of the S- and R-forms of NAD(P)HX, a damaged form of NAD(P)H that is a result of enzymatic or heat-dependent hydration. This is a prerequisite for the S-specific NAD(P)H-hydrate dehydratase to allow the repair of both epimers of NAD(P)HX.</text>
</comment>
<dbReference type="PROSITE" id="PS51385">
    <property type="entry name" value="YJEF_N"/>
    <property type="match status" value="1"/>
</dbReference>
<evidence type="ECO:0000256" key="12">
    <source>
        <dbReference type="ARBA" id="ARBA00023239"/>
    </source>
</evidence>
<gene>
    <name evidence="17" type="primary">nnrD</name>
    <name evidence="18" type="synonym">nnrE</name>
    <name evidence="22" type="ORF">CSX01_14200</name>
</gene>
<comment type="catalytic activity">
    <reaction evidence="1 18 19">
        <text>(6R)-NADHX = (6S)-NADHX</text>
        <dbReference type="Rhea" id="RHEA:32215"/>
        <dbReference type="ChEBI" id="CHEBI:64074"/>
        <dbReference type="ChEBI" id="CHEBI:64075"/>
        <dbReference type="EC" id="5.1.99.6"/>
    </reaction>
</comment>
<comment type="catalytic activity">
    <reaction evidence="2 18 19">
        <text>(6R)-NADPHX = (6S)-NADPHX</text>
        <dbReference type="Rhea" id="RHEA:32227"/>
        <dbReference type="ChEBI" id="CHEBI:64076"/>
        <dbReference type="ChEBI" id="CHEBI:64077"/>
        <dbReference type="EC" id="5.1.99.6"/>
    </reaction>
</comment>
<feature type="domain" description="YjeF C-terminal" evidence="20">
    <location>
        <begin position="220"/>
        <end position="495"/>
    </location>
</feature>
<keyword evidence="9 18" id="KW-0630">Potassium</keyword>
<evidence type="ECO:0000313" key="23">
    <source>
        <dbReference type="Proteomes" id="UP000225889"/>
    </source>
</evidence>
<comment type="similarity">
    <text evidence="4 19">In the C-terminal section; belongs to the NnrD/CARKD family.</text>
</comment>
<keyword evidence="10 17" id="KW-0520">NAD</keyword>
<comment type="function">
    <text evidence="17">Catalyzes the dehydration of the S-form of NAD(P)HX at the expense of ADP, which is converted to AMP. Together with NAD(P)HX epimerase, which catalyzes the epimerization of the S- and R-forms, the enzyme allows the repair of both epimers of NAD(P)HX, a damaged form of NAD(P)H that is a result of enzymatic or heat-dependent hydration.</text>
</comment>
<keyword evidence="8 17" id="KW-0521">NADP</keyword>
<dbReference type="InterPro" id="IPR036652">
    <property type="entry name" value="YjeF_N_dom_sf"/>
</dbReference>
<evidence type="ECO:0000256" key="3">
    <source>
        <dbReference type="ARBA" id="ARBA00006001"/>
    </source>
</evidence>
<dbReference type="PROSITE" id="PS51383">
    <property type="entry name" value="YJEF_C_3"/>
    <property type="match status" value="1"/>
</dbReference>
<evidence type="ECO:0000256" key="15">
    <source>
        <dbReference type="ARBA" id="ARBA00048238"/>
    </source>
</evidence>
<keyword evidence="6 17" id="KW-0547">Nucleotide-binding</keyword>
<feature type="binding site" evidence="18">
    <location>
        <begin position="127"/>
        <end position="133"/>
    </location>
    <ligand>
        <name>(6S)-NADPHX</name>
        <dbReference type="ChEBI" id="CHEBI:64076"/>
    </ligand>
</feature>
<dbReference type="PIRSF" id="PIRSF017184">
    <property type="entry name" value="Nnr"/>
    <property type="match status" value="1"/>
</dbReference>
<evidence type="ECO:0000256" key="5">
    <source>
        <dbReference type="ARBA" id="ARBA00022723"/>
    </source>
</evidence>
<dbReference type="SUPFAM" id="SSF64153">
    <property type="entry name" value="YjeF N-terminal domain-like"/>
    <property type="match status" value="1"/>
</dbReference>
<dbReference type="Gene3D" id="3.40.1190.20">
    <property type="match status" value="1"/>
</dbReference>
<dbReference type="InterPro" id="IPR000631">
    <property type="entry name" value="CARKD"/>
</dbReference>
<feature type="binding site" evidence="17">
    <location>
        <position position="318"/>
    </location>
    <ligand>
        <name>(6S)-NADPHX</name>
        <dbReference type="ChEBI" id="CHEBI:64076"/>
    </ligand>
</feature>
<dbReference type="RefSeq" id="WP_099392822.1">
    <property type="nucleotide sequence ID" value="NZ_PDYF01000083.1"/>
</dbReference>
<dbReference type="SUPFAM" id="SSF53613">
    <property type="entry name" value="Ribokinase-like"/>
    <property type="match status" value="1"/>
</dbReference>
<comment type="cofactor">
    <cofactor evidence="17">
        <name>Mg(2+)</name>
        <dbReference type="ChEBI" id="CHEBI:18420"/>
    </cofactor>
</comment>
<dbReference type="InterPro" id="IPR030677">
    <property type="entry name" value="Nnr"/>
</dbReference>
<dbReference type="PANTHER" id="PTHR12592">
    <property type="entry name" value="ATP-DEPENDENT (S)-NAD(P)H-HYDRATE DEHYDRATASE FAMILY MEMBER"/>
    <property type="match status" value="1"/>
</dbReference>
<dbReference type="HAMAP" id="MF_01965">
    <property type="entry name" value="NADHX_dehydratase"/>
    <property type="match status" value="1"/>
</dbReference>
<evidence type="ECO:0000256" key="11">
    <source>
        <dbReference type="ARBA" id="ARBA00023235"/>
    </source>
</evidence>
<name>A0A2G3DS26_9FIRM</name>
<comment type="similarity">
    <text evidence="3 19">In the N-terminal section; belongs to the NnrE/AIBP family.</text>
</comment>
<evidence type="ECO:0000256" key="9">
    <source>
        <dbReference type="ARBA" id="ARBA00022958"/>
    </source>
</evidence>
<dbReference type="NCBIfam" id="TIGR00197">
    <property type="entry name" value="yjeF_nterm"/>
    <property type="match status" value="1"/>
</dbReference>
<feature type="binding site" evidence="18">
    <location>
        <position position="156"/>
    </location>
    <ligand>
        <name>(6S)-NADPHX</name>
        <dbReference type="ChEBI" id="CHEBI:64076"/>
    </ligand>
</feature>
<feature type="binding site" evidence="18">
    <location>
        <position position="159"/>
    </location>
    <ligand>
        <name>K(+)</name>
        <dbReference type="ChEBI" id="CHEBI:29103"/>
    </ligand>
</feature>
<keyword evidence="13" id="KW-0511">Multifunctional enzyme</keyword>
<evidence type="ECO:0000256" key="19">
    <source>
        <dbReference type="PIRNR" id="PIRNR017184"/>
    </source>
</evidence>
<dbReference type="CDD" id="cd01171">
    <property type="entry name" value="YXKO-related"/>
    <property type="match status" value="1"/>
</dbReference>
<feature type="binding site" evidence="18">
    <location>
        <position position="138"/>
    </location>
    <ligand>
        <name>(6S)-NADPHX</name>
        <dbReference type="ChEBI" id="CHEBI:64076"/>
    </ligand>
</feature>
<dbReference type="PANTHER" id="PTHR12592:SF0">
    <property type="entry name" value="ATP-DEPENDENT (S)-NAD(P)H-HYDRATE DEHYDRATASE"/>
    <property type="match status" value="1"/>
</dbReference>
<keyword evidence="7 17" id="KW-0067">ATP-binding</keyword>
<dbReference type="Proteomes" id="UP000225889">
    <property type="component" value="Unassembled WGS sequence"/>
</dbReference>
<comment type="similarity">
    <text evidence="18">Belongs to the NnrE/AIBP family.</text>
</comment>
<comment type="cofactor">
    <cofactor evidence="18 19">
        <name>K(+)</name>
        <dbReference type="ChEBI" id="CHEBI:29103"/>
    </cofactor>
    <text evidence="18 19">Binds 1 potassium ion per subunit.</text>
</comment>
<feature type="binding site" evidence="17">
    <location>
        <begin position="408"/>
        <end position="412"/>
    </location>
    <ligand>
        <name>AMP</name>
        <dbReference type="ChEBI" id="CHEBI:456215"/>
    </ligand>
</feature>
<evidence type="ECO:0000313" key="22">
    <source>
        <dbReference type="EMBL" id="PHU33683.1"/>
    </source>
</evidence>
<feature type="binding site" evidence="18">
    <location>
        <begin position="58"/>
        <end position="62"/>
    </location>
    <ligand>
        <name>(6S)-NADPHX</name>
        <dbReference type="ChEBI" id="CHEBI:64076"/>
    </ligand>
</feature>
<dbReference type="GO" id="GO:0005524">
    <property type="term" value="F:ATP binding"/>
    <property type="evidence" value="ECO:0007669"/>
    <property type="project" value="UniProtKB-UniRule"/>
</dbReference>
<evidence type="ECO:0000256" key="6">
    <source>
        <dbReference type="ARBA" id="ARBA00022741"/>
    </source>
</evidence>
<evidence type="ECO:0000256" key="10">
    <source>
        <dbReference type="ARBA" id="ARBA00023027"/>
    </source>
</evidence>
<keyword evidence="12 17" id="KW-0456">Lyase</keyword>
<evidence type="ECO:0000259" key="20">
    <source>
        <dbReference type="PROSITE" id="PS51383"/>
    </source>
</evidence>
<reference evidence="22 23" key="1">
    <citation type="submission" date="2017-10" db="EMBL/GenBank/DDBJ databases">
        <title>Resolving the taxonomy of Roseburia spp., Eubacterium rectale and Agathobacter spp. through phylogenomic analysis.</title>
        <authorList>
            <person name="Sheridan P.O."/>
            <person name="Walker A.W."/>
            <person name="Duncan S.H."/>
            <person name="Scott K.P."/>
            <person name="Toole P.W.O."/>
            <person name="Luis P."/>
            <person name="Flint H.J."/>
        </authorList>
    </citation>
    <scope>NUCLEOTIDE SEQUENCE [LARGE SCALE GENOMIC DNA]</scope>
    <source>
        <strain evidence="22 23">JK626</strain>
    </source>
</reference>
<dbReference type="InterPro" id="IPR004443">
    <property type="entry name" value="YjeF_N_dom"/>
</dbReference>
<evidence type="ECO:0000256" key="2">
    <source>
        <dbReference type="ARBA" id="ARBA00000909"/>
    </source>
</evidence>
<dbReference type="GO" id="GO:0110051">
    <property type="term" value="P:metabolite repair"/>
    <property type="evidence" value="ECO:0007669"/>
    <property type="project" value="TreeGrafter"/>
</dbReference>
<evidence type="ECO:0000256" key="18">
    <source>
        <dbReference type="HAMAP-Rule" id="MF_01966"/>
    </source>
</evidence>
<feature type="binding site" evidence="17">
    <location>
        <position position="255"/>
    </location>
    <ligand>
        <name>(6S)-NADPHX</name>
        <dbReference type="ChEBI" id="CHEBI:64076"/>
    </ligand>
</feature>
<feature type="binding site" evidence="17">
    <location>
        <position position="437"/>
    </location>
    <ligand>
        <name>(6S)-NADPHX</name>
        <dbReference type="ChEBI" id="CHEBI:64076"/>
    </ligand>
</feature>
<dbReference type="Pfam" id="PF01256">
    <property type="entry name" value="Carb_kinase"/>
    <property type="match status" value="1"/>
</dbReference>
<dbReference type="EC" id="5.1.99.6" evidence="19"/>
<dbReference type="NCBIfam" id="TIGR00196">
    <property type="entry name" value="yjeF_cterm"/>
    <property type="match status" value="1"/>
</dbReference>
<evidence type="ECO:0000256" key="4">
    <source>
        <dbReference type="ARBA" id="ARBA00009524"/>
    </source>
</evidence>
<accession>A0A2G3DS26</accession>
<evidence type="ECO:0000256" key="1">
    <source>
        <dbReference type="ARBA" id="ARBA00000013"/>
    </source>
</evidence>
<comment type="function">
    <text evidence="14 19">Bifunctional enzyme that catalyzes the epimerization of the S- and R-forms of NAD(P)HX and the dehydration of the S-form of NAD(P)HX at the expense of ADP, which is converted to AMP. This allows the repair of both epimers of NAD(P)HX, a damaged form of NAD(P)H that is a result of enzymatic or heat-dependent hydration.</text>
</comment>
<comment type="catalytic activity">
    <reaction evidence="16 17 19">
        <text>(6S)-NADPHX + ADP = AMP + phosphate + NADPH + H(+)</text>
        <dbReference type="Rhea" id="RHEA:32235"/>
        <dbReference type="ChEBI" id="CHEBI:15378"/>
        <dbReference type="ChEBI" id="CHEBI:43474"/>
        <dbReference type="ChEBI" id="CHEBI:57783"/>
        <dbReference type="ChEBI" id="CHEBI:64076"/>
        <dbReference type="ChEBI" id="CHEBI:456215"/>
        <dbReference type="ChEBI" id="CHEBI:456216"/>
        <dbReference type="EC" id="4.2.1.136"/>
    </reaction>
</comment>
<proteinExistence type="inferred from homology"/>
<keyword evidence="5 18" id="KW-0479">Metal-binding</keyword>
<evidence type="ECO:0000259" key="21">
    <source>
        <dbReference type="PROSITE" id="PS51385"/>
    </source>
</evidence>
<dbReference type="EMBL" id="PDYF01000083">
    <property type="protein sequence ID" value="PHU33683.1"/>
    <property type="molecule type" value="Genomic_DNA"/>
</dbReference>
<organism evidence="22 23">
    <name type="scientific">Pseudobutyrivibrio ruminis</name>
    <dbReference type="NCBI Taxonomy" id="46206"/>
    <lineage>
        <taxon>Bacteria</taxon>
        <taxon>Bacillati</taxon>
        <taxon>Bacillota</taxon>
        <taxon>Clostridia</taxon>
        <taxon>Lachnospirales</taxon>
        <taxon>Lachnospiraceae</taxon>
        <taxon>Pseudobutyrivibrio</taxon>
    </lineage>
</organism>
<feature type="binding site" evidence="18">
    <location>
        <position position="59"/>
    </location>
    <ligand>
        <name>K(+)</name>
        <dbReference type="ChEBI" id="CHEBI:29103"/>
    </ligand>
</feature>
<evidence type="ECO:0000256" key="17">
    <source>
        <dbReference type="HAMAP-Rule" id="MF_01965"/>
    </source>
</evidence>
<reference evidence="22 23" key="2">
    <citation type="submission" date="2017-10" db="EMBL/GenBank/DDBJ databases">
        <authorList>
            <person name="Banno H."/>
            <person name="Chua N.-H."/>
        </authorList>
    </citation>
    <scope>NUCLEOTIDE SEQUENCE [LARGE SCALE GENOMIC DNA]</scope>
    <source>
        <strain evidence="22 23">JK626</strain>
    </source>
</reference>